<feature type="compositionally biased region" description="Basic and acidic residues" evidence="7">
    <location>
        <begin position="266"/>
        <end position="295"/>
    </location>
</feature>
<reference evidence="8" key="1">
    <citation type="journal article" date="2021" name="Mol. Ecol. Resour.">
        <title>Apolygus lucorum genome provides insights into omnivorousness and mesophyll feeding.</title>
        <authorList>
            <person name="Liu Y."/>
            <person name="Liu H."/>
            <person name="Wang H."/>
            <person name="Huang T."/>
            <person name="Liu B."/>
            <person name="Yang B."/>
            <person name="Yin L."/>
            <person name="Li B."/>
            <person name="Zhang Y."/>
            <person name="Zhang S."/>
            <person name="Jiang F."/>
            <person name="Zhang X."/>
            <person name="Ren Y."/>
            <person name="Wang B."/>
            <person name="Wang S."/>
            <person name="Lu Y."/>
            <person name="Wu K."/>
            <person name="Fan W."/>
            <person name="Wang G."/>
        </authorList>
    </citation>
    <scope>NUCLEOTIDE SEQUENCE</scope>
    <source>
        <strain evidence="8">12Hb</strain>
    </source>
</reference>
<accession>A0A8S9X505</accession>
<feature type="compositionally biased region" description="Basic and acidic residues" evidence="7">
    <location>
        <begin position="245"/>
        <end position="254"/>
    </location>
</feature>
<dbReference type="InterPro" id="IPR011992">
    <property type="entry name" value="EF-hand-dom_pair"/>
</dbReference>
<dbReference type="InterPro" id="IPR050630">
    <property type="entry name" value="WD_repeat_EMAP"/>
</dbReference>
<proteinExistence type="predicted"/>
<dbReference type="GO" id="GO:0031514">
    <property type="term" value="C:motile cilium"/>
    <property type="evidence" value="ECO:0007669"/>
    <property type="project" value="TreeGrafter"/>
</dbReference>
<dbReference type="Gene3D" id="2.130.10.10">
    <property type="entry name" value="YVTN repeat-like/Quinoprotein amine dehydrogenase"/>
    <property type="match status" value="2"/>
</dbReference>
<evidence type="ECO:0000313" key="9">
    <source>
        <dbReference type="Proteomes" id="UP000466442"/>
    </source>
</evidence>
<evidence type="ECO:0000256" key="5">
    <source>
        <dbReference type="ARBA" id="ARBA00040994"/>
    </source>
</evidence>
<evidence type="ECO:0000256" key="4">
    <source>
        <dbReference type="ARBA" id="ARBA00023273"/>
    </source>
</evidence>
<keyword evidence="2" id="KW-0853">WD repeat</keyword>
<dbReference type="SUPFAM" id="SSF47473">
    <property type="entry name" value="EF-hand"/>
    <property type="match status" value="1"/>
</dbReference>
<dbReference type="SUPFAM" id="SSF117289">
    <property type="entry name" value="Nucleoporin domain"/>
    <property type="match status" value="1"/>
</dbReference>
<dbReference type="PANTHER" id="PTHR13720:SF13">
    <property type="entry name" value="CILIA- AND FLAGELLA-ASSOCIATED PROTEIN 251"/>
    <property type="match status" value="1"/>
</dbReference>
<keyword evidence="9" id="KW-1185">Reference proteome</keyword>
<dbReference type="InterPro" id="IPR015943">
    <property type="entry name" value="WD40/YVTN_repeat-like_dom_sf"/>
</dbReference>
<dbReference type="SMART" id="SM00320">
    <property type="entry name" value="WD40"/>
    <property type="match status" value="5"/>
</dbReference>
<evidence type="ECO:0000256" key="1">
    <source>
        <dbReference type="ARBA" id="ARBA00004138"/>
    </source>
</evidence>
<dbReference type="EMBL" id="WIXP02000011">
    <property type="protein sequence ID" value="KAF6203401.1"/>
    <property type="molecule type" value="Genomic_DNA"/>
</dbReference>
<evidence type="ECO:0000256" key="6">
    <source>
        <dbReference type="SAM" id="Coils"/>
    </source>
</evidence>
<dbReference type="PANTHER" id="PTHR13720">
    <property type="entry name" value="WD-40 REPEAT PROTEIN"/>
    <property type="match status" value="1"/>
</dbReference>
<feature type="region of interest" description="Disordered" evidence="7">
    <location>
        <begin position="189"/>
        <end position="218"/>
    </location>
</feature>
<protein>
    <recommendedName>
        <fullName evidence="5">Cilia- and flagella-associated protein 251</fullName>
    </recommendedName>
</protein>
<evidence type="ECO:0000256" key="2">
    <source>
        <dbReference type="ARBA" id="ARBA00022574"/>
    </source>
</evidence>
<dbReference type="SUPFAM" id="SSF50978">
    <property type="entry name" value="WD40 repeat-like"/>
    <property type="match status" value="2"/>
</dbReference>
<keyword evidence="4" id="KW-0966">Cell projection</keyword>
<sequence>MVTVFGDEEPATQEQATPIRFDTSYEQPETLSLDQYIDAAVERAIRKLDAPVATMIRSFNATPDRHENMIIATPQRLNDTVMVTPHQHDNTVVATPNRHVATVVATPEKMDTDLDTLKMLKEEKKSENTPDMRIEKIVTQHLKSLMRIEGVHADRSPKNDENVQNDEKMGQTVHINRLKPAFVLGVPDETFIDPNDSSSNPRDVATPEPLDTTMTPETNKEDWYESYGWSTPAAVAPAPVLTTSSKEHTPRTPRGEASTQHSIPSELDRDMDADHNFDRSTERETERSEIPHGTDDPQTSRADRHETPLCHTTHHDESADRNATRNADRNATRNADRNADRHKVRCTEEVNEDGEPIESSDEEFEEAKEDPPAKRLSPSAMVLSISSRSYSPGLPDDGIPLPSSSPPPRAQSRTGIFADSDWDHDEDPSSQPPPEPLPTPIREPQWHTSLLRSMEPEEFRGCEKPCQCTDPLTPVNNVIISLIKSVRQKPPDQKDYLKPDDEDLWTLKLESPFPHYWTFGYNKTVPIINLTTPSEAKIVFASGRFAVVYDYAYETMLTLEAHRNIIKCLSVDGSGRFMATCDGNHGNKIIVWDLQQCTPVHVIYEFENTSGAQNLWISPCARYVVALRKTRKEQELHFYNWTLNMKDAKLMVIFDENLDQVRKLTFSRDNPDFFMITTDRQVLFLSHISPSKTAPPKIRIHNGEFFNDPVVGKFTESTYLPGTHLCYSGTESGHIRVWSDLDYYDEMCEEKEISNFKNEIIYHHVTNSKITVINAVDNYLVVGNDMGKIQFFTHTLILVYWFEHNELSSIISLSFNLQDRDAFVEIKDAEKRRANTLFILGSLCRKRKRNVEHFQKALDVPYVLPRNLEDEPETFAVKDCIVVAKNETVAYINFINKSIEYLLENFVTDVAAIECHPLRDYLVLATTNGFLYLVDYVMNQEIVRRTLLPLNVTSEGSFSSKGIVICIKYSLDGYSLVCGLSNGHIVFLSPIMLDYKYILKYTTRPIRILRFSPDGKLLAACDTTNMYFIKIRSSGPELIAKQKTHGRVITDILFFIKINGDITCFSIGKDKNLVQYDIAKTMSEKQVVVKKSVRVEQRSDPLCLSLAADPKKIIMGKSDFKLQMINVDEMVYTNNKHSPTLKNPVNRLLLVNPASSSEFLFFTACNHIGLVKLPLEPNPYKWISIHVSENKITHSVFSKDKNFVFTLSRGEGTVNMWRVMTGVLEVLASNVGNEESFKFENLLGPDRDFLLQEIKDYFVYANLMHQGDMKLLPNNIKTIISVCEVPDILRAMGCFMTNYEMECAIRKGEPREKFKVEERKISFGELVELYASGREFSCVDIKSIRKAFFRICSMKPNLRSKDDKKTISRNDFIHVLTTKGETMQMCEAIHFLRALADPLNTEKAKVEMAKQKLADRNEEDQSVDFLFLPEVITCDYFIRNILGLTKNRYDVKANWERKKEQAMEEEEKKERIMEKEQSAELAYRHKFTELGVKKGNRLVKEDPCAKITAKKNTKDVNKT</sequence>
<comment type="subcellular location">
    <subcellularLocation>
        <location evidence="1">Cell projection</location>
        <location evidence="1">Cilium</location>
    </subcellularLocation>
</comment>
<evidence type="ECO:0000256" key="3">
    <source>
        <dbReference type="ARBA" id="ARBA00022737"/>
    </source>
</evidence>
<feature type="compositionally biased region" description="Basic and acidic residues" evidence="7">
    <location>
        <begin position="301"/>
        <end position="348"/>
    </location>
</feature>
<dbReference type="Pfam" id="PF00400">
    <property type="entry name" value="WD40"/>
    <property type="match status" value="1"/>
</dbReference>
<feature type="compositionally biased region" description="Pro residues" evidence="7">
    <location>
        <begin position="430"/>
        <end position="441"/>
    </location>
</feature>
<feature type="compositionally biased region" description="Acidic residues" evidence="7">
    <location>
        <begin position="349"/>
        <end position="368"/>
    </location>
</feature>
<keyword evidence="3" id="KW-0677">Repeat</keyword>
<feature type="coiled-coil region" evidence="6">
    <location>
        <begin position="1452"/>
        <end position="1482"/>
    </location>
</feature>
<dbReference type="InterPro" id="IPR036322">
    <property type="entry name" value="WD40_repeat_dom_sf"/>
</dbReference>
<evidence type="ECO:0000313" key="8">
    <source>
        <dbReference type="EMBL" id="KAF6203401.1"/>
    </source>
</evidence>
<dbReference type="Proteomes" id="UP000466442">
    <property type="component" value="Unassembled WGS sequence"/>
</dbReference>
<feature type="region of interest" description="Disordered" evidence="7">
    <location>
        <begin position="243"/>
        <end position="443"/>
    </location>
</feature>
<organism evidence="8 9">
    <name type="scientific">Apolygus lucorum</name>
    <name type="common">Small green plant bug</name>
    <name type="synonym">Lygocoris lucorum</name>
    <dbReference type="NCBI Taxonomy" id="248454"/>
    <lineage>
        <taxon>Eukaryota</taxon>
        <taxon>Metazoa</taxon>
        <taxon>Ecdysozoa</taxon>
        <taxon>Arthropoda</taxon>
        <taxon>Hexapoda</taxon>
        <taxon>Insecta</taxon>
        <taxon>Pterygota</taxon>
        <taxon>Neoptera</taxon>
        <taxon>Paraneoptera</taxon>
        <taxon>Hemiptera</taxon>
        <taxon>Heteroptera</taxon>
        <taxon>Panheteroptera</taxon>
        <taxon>Cimicomorpha</taxon>
        <taxon>Miridae</taxon>
        <taxon>Mirini</taxon>
        <taxon>Apolygus</taxon>
    </lineage>
</organism>
<gene>
    <name evidence="8" type="ORF">GE061_003820</name>
</gene>
<keyword evidence="6" id="KW-0175">Coiled coil</keyword>
<dbReference type="InterPro" id="IPR001680">
    <property type="entry name" value="WD40_rpt"/>
</dbReference>
<comment type="caution">
    <text evidence="8">The sequence shown here is derived from an EMBL/GenBank/DDBJ whole genome shotgun (WGS) entry which is preliminary data.</text>
</comment>
<name>A0A8S9X505_APOLU</name>
<dbReference type="OrthoDB" id="4899631at2759"/>
<evidence type="ECO:0000256" key="7">
    <source>
        <dbReference type="SAM" id="MobiDB-lite"/>
    </source>
</evidence>